<dbReference type="InterPro" id="IPR050204">
    <property type="entry name" value="AraC_XylS_family_regulators"/>
</dbReference>
<evidence type="ECO:0000256" key="2">
    <source>
        <dbReference type="ARBA" id="ARBA00023125"/>
    </source>
</evidence>
<dbReference type="PANTHER" id="PTHR46796">
    <property type="entry name" value="HTH-TYPE TRANSCRIPTIONAL ACTIVATOR RHAS-RELATED"/>
    <property type="match status" value="1"/>
</dbReference>
<evidence type="ECO:0000313" key="6">
    <source>
        <dbReference type="Proteomes" id="UP000245133"/>
    </source>
</evidence>
<dbReference type="EMBL" id="BFBB01000003">
    <property type="protein sequence ID" value="GBF49308.1"/>
    <property type="molecule type" value="Genomic_DNA"/>
</dbReference>
<name>A0A2P2DXF1_9LEPT</name>
<proteinExistence type="predicted"/>
<dbReference type="InterPro" id="IPR046532">
    <property type="entry name" value="DUF6597"/>
</dbReference>
<evidence type="ECO:0000256" key="3">
    <source>
        <dbReference type="ARBA" id="ARBA00023163"/>
    </source>
</evidence>
<dbReference type="SUPFAM" id="SSF46689">
    <property type="entry name" value="Homeodomain-like"/>
    <property type="match status" value="1"/>
</dbReference>
<dbReference type="InterPro" id="IPR009057">
    <property type="entry name" value="Homeodomain-like_sf"/>
</dbReference>
<dbReference type="InterPro" id="IPR018060">
    <property type="entry name" value="HTH_AraC"/>
</dbReference>
<dbReference type="Pfam" id="PF12833">
    <property type="entry name" value="HTH_18"/>
    <property type="match status" value="1"/>
</dbReference>
<dbReference type="OrthoDB" id="323290at2"/>
<keyword evidence="1" id="KW-0805">Transcription regulation</keyword>
<gene>
    <name evidence="5" type="ORF">LPTSP4_08190</name>
</gene>
<organism evidence="5 6">
    <name type="scientific">Leptospira ryugenii</name>
    <dbReference type="NCBI Taxonomy" id="1917863"/>
    <lineage>
        <taxon>Bacteria</taxon>
        <taxon>Pseudomonadati</taxon>
        <taxon>Spirochaetota</taxon>
        <taxon>Spirochaetia</taxon>
        <taxon>Leptospirales</taxon>
        <taxon>Leptospiraceae</taxon>
        <taxon>Leptospira</taxon>
    </lineage>
</organism>
<keyword evidence="6" id="KW-1185">Reference proteome</keyword>
<keyword evidence="3" id="KW-0804">Transcription</keyword>
<reference evidence="5 6" key="1">
    <citation type="submission" date="2018-02" db="EMBL/GenBank/DDBJ databases">
        <title>Novel Leptospira species isolated from soil and water in Japan.</title>
        <authorList>
            <person name="Nakao R."/>
            <person name="Masuzawa T."/>
        </authorList>
    </citation>
    <scope>NUCLEOTIDE SEQUENCE [LARGE SCALE GENOMIC DNA]</scope>
    <source>
        <strain evidence="5 6">YH101</strain>
    </source>
</reference>
<comment type="caution">
    <text evidence="5">The sequence shown here is derived from an EMBL/GenBank/DDBJ whole genome shotgun (WGS) entry which is preliminary data.</text>
</comment>
<evidence type="ECO:0000313" key="5">
    <source>
        <dbReference type="EMBL" id="GBF49308.1"/>
    </source>
</evidence>
<protein>
    <submittedName>
        <fullName evidence="5">DNA-binding helix-turn-helix protein</fullName>
    </submittedName>
</protein>
<evidence type="ECO:0000259" key="4">
    <source>
        <dbReference type="PROSITE" id="PS01124"/>
    </source>
</evidence>
<dbReference type="GO" id="GO:0003700">
    <property type="term" value="F:DNA-binding transcription factor activity"/>
    <property type="evidence" value="ECO:0007669"/>
    <property type="project" value="InterPro"/>
</dbReference>
<dbReference type="AlphaFoldDB" id="A0A2P2DXF1"/>
<dbReference type="RefSeq" id="WP_108974085.1">
    <property type="nucleotide sequence ID" value="NZ_BFBB01000003.1"/>
</dbReference>
<evidence type="ECO:0000256" key="1">
    <source>
        <dbReference type="ARBA" id="ARBA00023015"/>
    </source>
</evidence>
<dbReference type="PANTHER" id="PTHR46796:SF13">
    <property type="entry name" value="HTH-TYPE TRANSCRIPTIONAL ACTIVATOR RHAS"/>
    <property type="match status" value="1"/>
</dbReference>
<dbReference type="PROSITE" id="PS01124">
    <property type="entry name" value="HTH_ARAC_FAMILY_2"/>
    <property type="match status" value="1"/>
</dbReference>
<dbReference type="Proteomes" id="UP000245133">
    <property type="component" value="Unassembled WGS sequence"/>
</dbReference>
<feature type="domain" description="HTH araC/xylS-type" evidence="4">
    <location>
        <begin position="155"/>
        <end position="260"/>
    </location>
</feature>
<dbReference type="Gene3D" id="1.10.10.60">
    <property type="entry name" value="Homeodomain-like"/>
    <property type="match status" value="1"/>
</dbReference>
<dbReference type="SMART" id="SM00342">
    <property type="entry name" value="HTH_ARAC"/>
    <property type="match status" value="1"/>
</dbReference>
<dbReference type="GO" id="GO:0043565">
    <property type="term" value="F:sequence-specific DNA binding"/>
    <property type="evidence" value="ECO:0007669"/>
    <property type="project" value="InterPro"/>
</dbReference>
<dbReference type="Pfam" id="PF20240">
    <property type="entry name" value="DUF6597"/>
    <property type="match status" value="1"/>
</dbReference>
<sequence>MEYTTFKPHKDLSWIVDCYWTLLVPKQDNPKKQRIIPDGFLEMAFILGDDIKRYTSTKDYILQPRAMILGQTIDPFYIEPTGYVDTFSIRFIPYGLSHLFNIKLNSLVNKETPLDTILGETEAKELQEQIINAKDAAQRISHIESFLRKKLSNPQKIDCLVKSTLDTIFETLGKKSIQTIVGDSPSLRRKLERKFKKEMGLSPKQYGKIVRFQAALKMLLNRESENLTEIAHMFDYYDQAHFIKDFKDFTSLNPKDFLNNDAMALSSIFYK</sequence>
<keyword evidence="2 5" id="KW-0238">DNA-binding</keyword>
<accession>A0A2P2DXF1</accession>